<gene>
    <name evidence="1" type="ORF">RSE6_07136</name>
</gene>
<evidence type="ECO:0000313" key="2">
    <source>
        <dbReference type="Proteomes" id="UP000177625"/>
    </source>
</evidence>
<sequence length="73" mass="8511">MLGQSTEVDLIQPHPSDFWASWLTRRCYCKSLTARKSSHPLRLFVPVPVPVPATRADSSGYQHRLPREYRIFR</sequence>
<name>A0A1E1MCB8_RHYSE</name>
<protein>
    <submittedName>
        <fullName evidence="1">Uncharacterized protein</fullName>
    </submittedName>
</protein>
<dbReference type="EMBL" id="FJVC01000257">
    <property type="protein sequence ID" value="CZT46674.1"/>
    <property type="molecule type" value="Genomic_DNA"/>
</dbReference>
<evidence type="ECO:0000313" key="1">
    <source>
        <dbReference type="EMBL" id="CZT46674.1"/>
    </source>
</evidence>
<dbReference type="Proteomes" id="UP000177625">
    <property type="component" value="Unassembled WGS sequence"/>
</dbReference>
<dbReference type="AlphaFoldDB" id="A0A1E1MCB8"/>
<keyword evidence="2" id="KW-1185">Reference proteome</keyword>
<organism evidence="1 2">
    <name type="scientific">Rhynchosporium secalis</name>
    <name type="common">Barley scald fungus</name>
    <dbReference type="NCBI Taxonomy" id="38038"/>
    <lineage>
        <taxon>Eukaryota</taxon>
        <taxon>Fungi</taxon>
        <taxon>Dikarya</taxon>
        <taxon>Ascomycota</taxon>
        <taxon>Pezizomycotina</taxon>
        <taxon>Leotiomycetes</taxon>
        <taxon>Helotiales</taxon>
        <taxon>Ploettnerulaceae</taxon>
        <taxon>Rhynchosporium</taxon>
    </lineage>
</organism>
<accession>A0A1E1MCB8</accession>
<reference evidence="2" key="1">
    <citation type="submission" date="2016-03" db="EMBL/GenBank/DDBJ databases">
        <authorList>
            <person name="Guldener U."/>
        </authorList>
    </citation>
    <scope>NUCLEOTIDE SEQUENCE [LARGE SCALE GENOMIC DNA]</scope>
</reference>
<proteinExistence type="predicted"/>